<evidence type="ECO:0000256" key="1">
    <source>
        <dbReference type="SAM" id="MobiDB-lite"/>
    </source>
</evidence>
<name>A0A9L0KDV6_EQUAS</name>
<feature type="region of interest" description="Disordered" evidence="1">
    <location>
        <begin position="1"/>
        <end position="105"/>
    </location>
</feature>
<dbReference type="AlphaFoldDB" id="A0A9L0KDV6"/>
<proteinExistence type="predicted"/>
<protein>
    <submittedName>
        <fullName evidence="2">Uncharacterized protein</fullName>
    </submittedName>
</protein>
<dbReference type="Ensembl" id="ENSEAST00005063978.1">
    <property type="protein sequence ID" value="ENSEASP00005060677.1"/>
    <property type="gene ID" value="ENSEASG00005033245.1"/>
</dbReference>
<reference evidence="2" key="2">
    <citation type="submission" date="2025-08" db="UniProtKB">
        <authorList>
            <consortium name="Ensembl"/>
        </authorList>
    </citation>
    <scope>IDENTIFICATION</scope>
</reference>
<dbReference type="GeneTree" id="ENSGT00860000135857"/>
<feature type="region of interest" description="Disordered" evidence="1">
    <location>
        <begin position="134"/>
        <end position="154"/>
    </location>
</feature>
<evidence type="ECO:0000313" key="2">
    <source>
        <dbReference type="Ensembl" id="ENSEASP00005060677.1"/>
    </source>
</evidence>
<reference evidence="2 3" key="1">
    <citation type="journal article" date="2020" name="Nat. Commun.">
        <title>Donkey genomes provide new insights into domestication and selection for coat color.</title>
        <authorList>
            <person name="Wang"/>
            <person name="C."/>
            <person name="Li"/>
            <person name="H."/>
            <person name="Guo"/>
            <person name="Y."/>
            <person name="Huang"/>
            <person name="J."/>
            <person name="Sun"/>
            <person name="Y."/>
            <person name="Min"/>
            <person name="J."/>
            <person name="Wang"/>
            <person name="J."/>
            <person name="Fang"/>
            <person name="X."/>
            <person name="Zhao"/>
            <person name="Z."/>
            <person name="Wang"/>
            <person name="S."/>
            <person name="Zhang"/>
            <person name="Y."/>
            <person name="Liu"/>
            <person name="Q."/>
            <person name="Jiang"/>
            <person name="Q."/>
            <person name="Wang"/>
            <person name="X."/>
            <person name="Guo"/>
            <person name="Y."/>
            <person name="Yang"/>
            <person name="C."/>
            <person name="Wang"/>
            <person name="Y."/>
            <person name="Tian"/>
            <person name="F."/>
            <person name="Zhuang"/>
            <person name="G."/>
            <person name="Fan"/>
            <person name="Y."/>
            <person name="Gao"/>
            <person name="Q."/>
            <person name="Li"/>
            <person name="Y."/>
            <person name="Ju"/>
            <person name="Z."/>
            <person name="Li"/>
            <person name="J."/>
            <person name="Li"/>
            <person name="R."/>
            <person name="Hou"/>
            <person name="M."/>
            <person name="Yang"/>
            <person name="G."/>
            <person name="Liu"/>
            <person name="G."/>
            <person name="Liu"/>
            <person name="W."/>
            <person name="Guo"/>
            <person name="J."/>
            <person name="Pan"/>
            <person name="S."/>
            <person name="Fan"/>
            <person name="G."/>
            <person name="Zhang"/>
            <person name="W."/>
            <person name="Zhang"/>
            <person name="R."/>
            <person name="Yu"/>
            <person name="J."/>
            <person name="Zhang"/>
            <person name="X."/>
            <person name="Yin"/>
            <person name="Q."/>
            <person name="Ji"/>
            <person name="C."/>
            <person name="Jin"/>
            <person name="Y."/>
            <person name="Yue"/>
            <person name="G."/>
            <person name="Liu"/>
            <person name="M."/>
            <person name="Xu"/>
            <person name="J."/>
            <person name="Liu"/>
            <person name="S."/>
            <person name="Jordana"/>
            <person name="J."/>
            <person name="Noce"/>
            <person name="A."/>
            <person name="Amills"/>
            <person name="M."/>
            <person name="Wu"/>
            <person name="D.D."/>
            <person name="Li"/>
            <person name="S."/>
            <person name="Zhou"/>
            <person name="X. and Zhong"/>
            <person name="J."/>
        </authorList>
    </citation>
    <scope>NUCLEOTIDE SEQUENCE [LARGE SCALE GENOMIC DNA]</scope>
</reference>
<feature type="compositionally biased region" description="Low complexity" evidence="1">
    <location>
        <begin position="66"/>
        <end position="82"/>
    </location>
</feature>
<evidence type="ECO:0000313" key="3">
    <source>
        <dbReference type="Proteomes" id="UP000694387"/>
    </source>
</evidence>
<reference evidence="2" key="3">
    <citation type="submission" date="2025-09" db="UniProtKB">
        <authorList>
            <consortium name="Ensembl"/>
        </authorList>
    </citation>
    <scope>IDENTIFICATION</scope>
</reference>
<keyword evidence="3" id="KW-1185">Reference proteome</keyword>
<organism evidence="2 3">
    <name type="scientific">Equus asinus</name>
    <name type="common">Donkey</name>
    <name type="synonym">Equus africanus asinus</name>
    <dbReference type="NCBI Taxonomy" id="9793"/>
    <lineage>
        <taxon>Eukaryota</taxon>
        <taxon>Metazoa</taxon>
        <taxon>Chordata</taxon>
        <taxon>Craniata</taxon>
        <taxon>Vertebrata</taxon>
        <taxon>Euteleostomi</taxon>
        <taxon>Mammalia</taxon>
        <taxon>Eutheria</taxon>
        <taxon>Laurasiatheria</taxon>
        <taxon>Perissodactyla</taxon>
        <taxon>Equidae</taxon>
        <taxon>Equus</taxon>
    </lineage>
</organism>
<dbReference type="Proteomes" id="UP000694387">
    <property type="component" value="Chromosome 26"/>
</dbReference>
<sequence length="240" mass="25412">MGVSRPSHRQEVSPIPPVHGASLSRRLPFHQAGSSVPPRSQAGPPAALRHRVSSSACYRPSGGVSGDPMPSGGLLGLLPSSGGVPGTLASRGSSVGPRGRTKAPMAVAWPERSSWSWRRPRRYRYSMRRTSERGRQACCRNSARTRASAPGFPRAARSSSRYRLRTCLCSRLGRLMAAAGPGSRAEEAAPTVAPWRWARWGSEAASTSAPRAPTALPPASLLPRPRAPLAVAAVTSQGWA</sequence>
<accession>A0A9L0KDV6</accession>